<gene>
    <name evidence="1" type="ORF">PROFUN_06077</name>
</gene>
<organism evidence="1 2">
    <name type="scientific">Planoprotostelium fungivorum</name>
    <dbReference type="NCBI Taxonomy" id="1890364"/>
    <lineage>
        <taxon>Eukaryota</taxon>
        <taxon>Amoebozoa</taxon>
        <taxon>Evosea</taxon>
        <taxon>Variosea</taxon>
        <taxon>Cavosteliida</taxon>
        <taxon>Cavosteliaceae</taxon>
        <taxon>Planoprotostelium</taxon>
    </lineage>
</organism>
<protein>
    <submittedName>
        <fullName evidence="1">Uncharacterized protein</fullName>
    </submittedName>
</protein>
<evidence type="ECO:0000313" key="1">
    <source>
        <dbReference type="EMBL" id="PRP85955.1"/>
    </source>
</evidence>
<proteinExistence type="predicted"/>
<evidence type="ECO:0000313" key="2">
    <source>
        <dbReference type="Proteomes" id="UP000241769"/>
    </source>
</evidence>
<comment type="caution">
    <text evidence="1">The sequence shown here is derived from an EMBL/GenBank/DDBJ whole genome shotgun (WGS) entry which is preliminary data.</text>
</comment>
<dbReference type="Proteomes" id="UP000241769">
    <property type="component" value="Unassembled WGS sequence"/>
</dbReference>
<name>A0A2P6NPS4_9EUKA</name>
<reference evidence="1 2" key="1">
    <citation type="journal article" date="2018" name="Genome Biol. Evol.">
        <title>Multiple Roots of Fruiting Body Formation in Amoebozoa.</title>
        <authorList>
            <person name="Hillmann F."/>
            <person name="Forbes G."/>
            <person name="Novohradska S."/>
            <person name="Ferling I."/>
            <person name="Riege K."/>
            <person name="Groth M."/>
            <person name="Westermann M."/>
            <person name="Marz M."/>
            <person name="Spaller T."/>
            <person name="Winckler T."/>
            <person name="Schaap P."/>
            <person name="Glockner G."/>
        </authorList>
    </citation>
    <scope>NUCLEOTIDE SEQUENCE [LARGE SCALE GENOMIC DNA]</scope>
    <source>
        <strain evidence="1 2">Jena</strain>
    </source>
</reference>
<accession>A0A2P6NPS4</accession>
<dbReference type="EMBL" id="MDYQ01000037">
    <property type="protein sequence ID" value="PRP85955.1"/>
    <property type="molecule type" value="Genomic_DNA"/>
</dbReference>
<keyword evidence="2" id="KW-1185">Reference proteome</keyword>
<dbReference type="AlphaFoldDB" id="A0A2P6NPS4"/>
<sequence length="70" mass="7773">MAGFGECIGDPEHVTIDIILFNELYVDRIELVMLPLSENLKKGSEERNSQTIVALQFVSLELTAHPADSN</sequence>
<dbReference type="InParanoid" id="A0A2P6NPS4"/>